<keyword evidence="1" id="KW-0413">Isomerase</keyword>
<evidence type="ECO:0000313" key="3">
    <source>
        <dbReference type="Proteomes" id="UP000180252"/>
    </source>
</evidence>
<dbReference type="InterPro" id="IPR036237">
    <property type="entry name" value="Xyl_isomerase-like_sf"/>
</dbReference>
<gene>
    <name evidence="2" type="ORF">B0A71_16445</name>
    <name evidence="1" type="ORF">BHE19_05495</name>
</gene>
<proteinExistence type="predicted"/>
<evidence type="ECO:0000313" key="2">
    <source>
        <dbReference type="EMBL" id="OXB17757.1"/>
    </source>
</evidence>
<reference evidence="3" key="2">
    <citation type="submission" date="2016-09" db="EMBL/GenBank/DDBJ databases">
        <authorList>
            <person name="Chen S."/>
            <person name="Walker E."/>
        </authorList>
    </citation>
    <scope>NUCLEOTIDE SEQUENCE [LARGE SCALE GENOMIC DNA]</scope>
    <source>
        <strain evidence="3">MSU</strain>
    </source>
</reference>
<dbReference type="EMBL" id="MUHG01000024">
    <property type="protein sequence ID" value="OXB17757.1"/>
    <property type="molecule type" value="Genomic_DNA"/>
</dbReference>
<dbReference type="OrthoDB" id="9785907at2"/>
<protein>
    <submittedName>
        <fullName evidence="1">Xylose isomerase</fullName>
    </submittedName>
</protein>
<dbReference type="GO" id="GO:0016853">
    <property type="term" value="F:isomerase activity"/>
    <property type="evidence" value="ECO:0007669"/>
    <property type="project" value="UniProtKB-KW"/>
</dbReference>
<reference evidence="1" key="1">
    <citation type="submission" date="2016-09" db="EMBL/GenBank/DDBJ databases">
        <authorList>
            <person name="Capua I."/>
            <person name="De Benedictis P."/>
            <person name="Joannis T."/>
            <person name="Lombin L.H."/>
            <person name="Cattoli G."/>
        </authorList>
    </citation>
    <scope>NUCLEOTIDE SEQUENCE [LARGE SCALE GENOMIC DNA]</scope>
    <source>
        <strain evidence="1">MSU</strain>
    </source>
</reference>
<dbReference type="RefSeq" id="WP_070906606.1">
    <property type="nucleotide sequence ID" value="NZ_JASTTY010000004.1"/>
</dbReference>
<dbReference type="Proteomes" id="UP000180252">
    <property type="component" value="Unassembled WGS sequence"/>
</dbReference>
<keyword evidence="4" id="KW-1185">Reference proteome</keyword>
<sequence>MLIGSNSHLSYCTNIHAGESWEVVFESVKTYCIPLKKKVSPHKPFGIGLRLSYQAASELIAENHLLIFKDWLQKNEMYVFTMNGFPYGNFHNEVIKDKVHLPDWTNPDRLNYTELLFNILSQLLPPDIEGGISTSPLSYKHWYATENSLTEAKRTATSQLITVVAQLVKIQESKGKMMHLDIEPEPDGIIESSDEYIAFFEDYLLKEGASLLVKNLLCSLTQAQEYIRNHIQLCYDICHFSIGFEESDEVIRKMQKHGLNIGKLQISAALKCTVSENTTVEQLQKCLKTFDEPTYLHQAVIKTKEGALLKFKDLKNGIEAISRDDFRELRTHFHVPIFVEDYQLLQSTQNDITTILRSWHKNEFTRHLEIETYTWQVLPIHLQTDLDQSIERELKWVLDKF</sequence>
<reference evidence="2 4" key="3">
    <citation type="submission" date="2016-11" db="EMBL/GenBank/DDBJ databases">
        <title>Whole genomes of Flavobacteriaceae.</title>
        <authorList>
            <person name="Stine C."/>
            <person name="Li C."/>
            <person name="Tadesse D."/>
        </authorList>
    </citation>
    <scope>NUCLEOTIDE SEQUENCE [LARGE SCALE GENOMIC DNA]</scope>
    <source>
        <strain evidence="2 4">ATCC BAA-2541</strain>
    </source>
</reference>
<dbReference type="Proteomes" id="UP000198319">
    <property type="component" value="Unassembled WGS sequence"/>
</dbReference>
<dbReference type="STRING" id="1278819.BHE19_05495"/>
<name>A0A1S1J679_9FLAO</name>
<accession>A0A1S1J679</accession>
<dbReference type="NCBIfam" id="NF035939">
    <property type="entry name" value="TIM_EboE"/>
    <property type="match status" value="1"/>
</dbReference>
<evidence type="ECO:0000313" key="4">
    <source>
        <dbReference type="Proteomes" id="UP000198319"/>
    </source>
</evidence>
<evidence type="ECO:0000313" key="1">
    <source>
        <dbReference type="EMBL" id="OHT45300.1"/>
    </source>
</evidence>
<comment type="caution">
    <text evidence="1">The sequence shown here is derived from an EMBL/GenBank/DDBJ whole genome shotgun (WGS) entry which is preliminary data.</text>
</comment>
<dbReference type="AlphaFoldDB" id="A0A1S1J679"/>
<dbReference type="EMBL" id="MIKE01000022">
    <property type="protein sequence ID" value="OHT45300.1"/>
    <property type="molecule type" value="Genomic_DNA"/>
</dbReference>
<organism evidence="1 3">
    <name type="scientific">Flavobacterium tructae</name>
    <dbReference type="NCBI Taxonomy" id="1114873"/>
    <lineage>
        <taxon>Bacteria</taxon>
        <taxon>Pseudomonadati</taxon>
        <taxon>Bacteroidota</taxon>
        <taxon>Flavobacteriia</taxon>
        <taxon>Flavobacteriales</taxon>
        <taxon>Flavobacteriaceae</taxon>
        <taxon>Flavobacterium</taxon>
    </lineage>
</organism>
<dbReference type="SUPFAM" id="SSF51658">
    <property type="entry name" value="Xylose isomerase-like"/>
    <property type="match status" value="1"/>
</dbReference>